<evidence type="ECO:0000256" key="3">
    <source>
        <dbReference type="PIRSR" id="PIRSR623088-1"/>
    </source>
</evidence>
<keyword evidence="2" id="KW-0378">Hydrolase</keyword>
<reference evidence="8" key="3">
    <citation type="submission" date="2018-08" db="EMBL/GenBank/DDBJ databases">
        <title>Leveraging single-cell genomics to expand the Fungal Tree of Life.</title>
        <authorList>
            <consortium name="DOE Joint Genome Institute"/>
            <person name="Ahrendt S.R."/>
            <person name="Quandt C.A."/>
            <person name="Ciobanu D."/>
            <person name="Clum A."/>
            <person name="Salamov A."/>
            <person name="Andreopoulos B."/>
            <person name="Cheng J.-F."/>
            <person name="Woyke T."/>
            <person name="Pelin A."/>
            <person name="Henrissat B."/>
            <person name="Reynolds N."/>
            <person name="Benny G.L."/>
            <person name="Smith M.E."/>
            <person name="James T.Y."/>
            <person name="Grigoriev I.V."/>
        </authorList>
    </citation>
    <scope>NUCLEOTIDE SEQUENCE</scope>
    <source>
        <strain evidence="8">CSF55</strain>
    </source>
</reference>
<evidence type="ECO:0000256" key="5">
    <source>
        <dbReference type="PIRSR" id="PIRSR623088-3"/>
    </source>
</evidence>
<reference evidence="7 9" key="1">
    <citation type="journal article" date="2013" name="Curr. Biol.">
        <title>Shared signatures of parasitism and phylogenomics unite Cryptomycota and microsporidia.</title>
        <authorList>
            <person name="James T.Y."/>
            <person name="Pelin A."/>
            <person name="Bonen L."/>
            <person name="Ahrendt S."/>
            <person name="Sain D."/>
            <person name="Corradi N."/>
            <person name="Stajich J.E."/>
        </authorList>
    </citation>
    <scope>NUCLEOTIDE SEQUENCE [LARGE SCALE GENOMIC DNA]</scope>
    <source>
        <strain evidence="7 9">CSF55</strain>
        <strain evidence="7 9">CSF55</strain>
    </source>
</reference>
<dbReference type="GO" id="GO:0007165">
    <property type="term" value="P:signal transduction"/>
    <property type="evidence" value="ECO:0007669"/>
    <property type="project" value="InterPro"/>
</dbReference>
<evidence type="ECO:0000313" key="9">
    <source>
        <dbReference type="Proteomes" id="UP000030755"/>
    </source>
</evidence>
<feature type="binding site" evidence="5">
    <location>
        <position position="99"/>
    </location>
    <ligand>
        <name>Zn(2+)</name>
        <dbReference type="ChEBI" id="CHEBI:29105"/>
        <label>1</label>
    </ligand>
</feature>
<dbReference type="Pfam" id="PF00233">
    <property type="entry name" value="PDEase_I"/>
    <property type="match status" value="1"/>
</dbReference>
<dbReference type="STRING" id="988480.A0A075AP21"/>
<dbReference type="GO" id="GO:0046872">
    <property type="term" value="F:metal ion binding"/>
    <property type="evidence" value="ECO:0007669"/>
    <property type="project" value="UniProtKB-KW"/>
</dbReference>
<evidence type="ECO:0000313" key="10">
    <source>
        <dbReference type="Proteomes" id="UP000281549"/>
    </source>
</evidence>
<accession>A0A075AP21</accession>
<dbReference type="Proteomes" id="UP000030755">
    <property type="component" value="Unassembled WGS sequence"/>
</dbReference>
<dbReference type="GO" id="GO:0004114">
    <property type="term" value="F:3',5'-cyclic-nucleotide phosphodiesterase activity"/>
    <property type="evidence" value="ECO:0007669"/>
    <property type="project" value="InterPro"/>
</dbReference>
<evidence type="ECO:0000259" key="6">
    <source>
        <dbReference type="PROSITE" id="PS51845"/>
    </source>
</evidence>
<dbReference type="InterPro" id="IPR002073">
    <property type="entry name" value="PDEase_catalytic_dom"/>
</dbReference>
<dbReference type="Proteomes" id="UP000281549">
    <property type="component" value="Unassembled WGS sequence"/>
</dbReference>
<dbReference type="OMA" id="GRCFCPG"/>
<dbReference type="Gene3D" id="1.10.1300.10">
    <property type="entry name" value="3'5'-cyclic nucleotide phosphodiesterase, catalytic domain"/>
    <property type="match status" value="1"/>
</dbReference>
<evidence type="ECO:0000256" key="2">
    <source>
        <dbReference type="ARBA" id="ARBA00022801"/>
    </source>
</evidence>
<feature type="binding site" evidence="4">
    <location>
        <position position="247"/>
    </location>
    <ligand>
        <name>AMP</name>
        <dbReference type="ChEBI" id="CHEBI:456215"/>
    </ligand>
</feature>
<dbReference type="EMBL" id="KE561209">
    <property type="protein sequence ID" value="EPZ31742.1"/>
    <property type="molecule type" value="Genomic_DNA"/>
</dbReference>
<evidence type="ECO:0000313" key="8">
    <source>
        <dbReference type="EMBL" id="RKP22163.1"/>
    </source>
</evidence>
<keyword evidence="9" id="KW-1185">Reference proteome</keyword>
<keyword evidence="1 5" id="KW-0479">Metal-binding</keyword>
<feature type="binding site" evidence="4">
    <location>
        <position position="136"/>
    </location>
    <ligand>
        <name>AMP</name>
        <dbReference type="ChEBI" id="CHEBI:456215"/>
    </ligand>
</feature>
<reference evidence="10" key="2">
    <citation type="journal article" date="2018" name="Nat. Microbiol.">
        <title>Leveraging single-cell genomics to expand the fungal tree of life.</title>
        <authorList>
            <person name="Ahrendt S.R."/>
            <person name="Quandt C.A."/>
            <person name="Ciobanu D."/>
            <person name="Clum A."/>
            <person name="Salamov A."/>
            <person name="Andreopoulos B."/>
            <person name="Cheng J.F."/>
            <person name="Woyke T."/>
            <person name="Pelin A."/>
            <person name="Henrissat B."/>
            <person name="Reynolds N.K."/>
            <person name="Benny G.L."/>
            <person name="Smith M.E."/>
            <person name="James T.Y."/>
            <person name="Grigoriev I.V."/>
        </authorList>
    </citation>
    <scope>NUCLEOTIDE SEQUENCE [LARGE SCALE GENOMIC DNA]</scope>
    <source>
        <strain evidence="10">CSF55</strain>
    </source>
</reference>
<dbReference type="EMBL" id="ML004907">
    <property type="protein sequence ID" value="RKP22163.1"/>
    <property type="molecule type" value="Genomic_DNA"/>
</dbReference>
<dbReference type="SUPFAM" id="SSF109604">
    <property type="entry name" value="HD-domain/PDEase-like"/>
    <property type="match status" value="1"/>
</dbReference>
<dbReference type="PROSITE" id="PS51845">
    <property type="entry name" value="PDEASE_I_2"/>
    <property type="match status" value="1"/>
</dbReference>
<evidence type="ECO:0000256" key="1">
    <source>
        <dbReference type="ARBA" id="ARBA00022723"/>
    </source>
</evidence>
<feature type="binding site" evidence="5">
    <location>
        <position position="135"/>
    </location>
    <ligand>
        <name>Zn(2+)</name>
        <dbReference type="ChEBI" id="CHEBI:29105"/>
        <label>1</label>
    </ligand>
</feature>
<feature type="binding site" evidence="5">
    <location>
        <position position="247"/>
    </location>
    <ligand>
        <name>Zn(2+)</name>
        <dbReference type="ChEBI" id="CHEBI:29105"/>
        <label>1</label>
    </ligand>
</feature>
<dbReference type="PANTHER" id="PTHR11347">
    <property type="entry name" value="CYCLIC NUCLEOTIDE PHOSPHODIESTERASE"/>
    <property type="match status" value="1"/>
</dbReference>
<feature type="binding site" evidence="4">
    <location>
        <position position="298"/>
    </location>
    <ligand>
        <name>AMP</name>
        <dbReference type="ChEBI" id="CHEBI:456215"/>
    </ligand>
</feature>
<feature type="binding site" evidence="4">
    <location>
        <begin position="95"/>
        <end position="99"/>
    </location>
    <ligand>
        <name>AMP</name>
        <dbReference type="ChEBI" id="CHEBI:456215"/>
    </ligand>
</feature>
<feature type="domain" description="PDEase" evidence="6">
    <location>
        <begin position="13"/>
        <end position="343"/>
    </location>
</feature>
<dbReference type="InterPro" id="IPR023174">
    <property type="entry name" value="PDEase_CS"/>
</dbReference>
<dbReference type="AlphaFoldDB" id="A0A075AP21"/>
<protein>
    <submittedName>
        <fullName evidence="7">3'5'-cyclic nucleotide phosphodiesterase domain-containing protein</fullName>
    </submittedName>
    <submittedName>
        <fullName evidence="8">HD-domain/PDEase-like protein</fullName>
    </submittedName>
</protein>
<feature type="binding site" evidence="5">
    <location>
        <position position="136"/>
    </location>
    <ligand>
        <name>Zn(2+)</name>
        <dbReference type="ChEBI" id="CHEBI:29105"/>
        <label>1</label>
    </ligand>
</feature>
<name>A0A075AP21_ROZAC</name>
<evidence type="ECO:0000256" key="4">
    <source>
        <dbReference type="PIRSR" id="PIRSR623088-2"/>
    </source>
</evidence>
<feature type="active site" description="Proton donor" evidence="3">
    <location>
        <position position="95"/>
    </location>
</feature>
<gene>
    <name evidence="7" type="ORF">O9G_000221</name>
    <name evidence="8" type="ORF">ROZALSC1DRAFT_26458</name>
</gene>
<dbReference type="PROSITE" id="PS00126">
    <property type="entry name" value="PDEASE_I_1"/>
    <property type="match status" value="1"/>
</dbReference>
<proteinExistence type="predicted"/>
<organism evidence="7 9">
    <name type="scientific">Rozella allomycis (strain CSF55)</name>
    <dbReference type="NCBI Taxonomy" id="988480"/>
    <lineage>
        <taxon>Eukaryota</taxon>
        <taxon>Fungi</taxon>
        <taxon>Fungi incertae sedis</taxon>
        <taxon>Cryptomycota</taxon>
        <taxon>Cryptomycota incertae sedis</taxon>
        <taxon>Rozella</taxon>
    </lineage>
</organism>
<dbReference type="InterPro" id="IPR023088">
    <property type="entry name" value="PDEase"/>
</dbReference>
<dbReference type="PRINTS" id="PR00387">
    <property type="entry name" value="PDIESTERASE1"/>
</dbReference>
<dbReference type="HOGENOM" id="CLU_005940_6_1_1"/>
<evidence type="ECO:0000313" key="7">
    <source>
        <dbReference type="EMBL" id="EPZ31742.1"/>
    </source>
</evidence>
<sequence>MIFSNTLLPVESEERVLESSIHCPQLALSFINDSVDQWEFDVFVFNELSEGKPLKTLSYVLFEKYKFFSTFKVDISMFFRYIDMIESKYENNPYHNHIHATDVLQTVHSLVTNHNLIELLTIEDCFILLLSAVVHDVQHPGVNNSFMINSSSPLALKYNDMSVLENMHCYVAFSTMLEKDLNILNGFSRDQYRRVRSGIISTVLATDMAKHYEYITKFKNKISGNGFSINDVKDRQLIMDMTIKCADISNPSKPHYIAYKWSNLILDEFFQQGDKEKKLGIPVSMFMDRQSTNMAKCQLGFIDYIVLPLYEAWDLYMVENGDHRYLDNIHSNRDYWEEEIKRH</sequence>
<feature type="binding site" evidence="5">
    <location>
        <position position="136"/>
    </location>
    <ligand>
        <name>Zn(2+)</name>
        <dbReference type="ChEBI" id="CHEBI:29105"/>
        <label>2</label>
    </ligand>
</feature>
<dbReference type="OrthoDB" id="546632at2759"/>
<dbReference type="InterPro" id="IPR036971">
    <property type="entry name" value="PDEase_catalytic_dom_sf"/>
</dbReference>